<protein>
    <recommendedName>
        <fullName evidence="6">BHLH domain-containing protein</fullName>
    </recommendedName>
</protein>
<accession>A0AAD3T671</accession>
<dbReference type="CDD" id="cd18919">
    <property type="entry name" value="bHLH_AtBPE_like"/>
    <property type="match status" value="1"/>
</dbReference>
<sequence length="293" mass="32692">MAAFSYQHDPFHVDSFLLPITCIKMPSILDEPNDDIHYSSFISQFYSSGHLQDIAIDGKASCVEQGIDSVEVPAIEKQGTDNSCLVDDHKFDWSGEQATQNRNPMGKKRKAIKEGSSSNSANSEDVGESEGKKHKKCNGMEEKKHHTIDNKRAEMKEKNAHEEAPTGYIHVKARRGQATDRHSLAERARREKISERMKLLQALVPGCDKATGKALMLDEIISYVQILQNQVQFLSMKLASLNPMLFYNLGVEAGALKAGQEEKGGFEMGVLEDQRQIFTNQSEFGGCNLYSSF</sequence>
<evidence type="ECO:0000256" key="5">
    <source>
        <dbReference type="SAM" id="MobiDB-lite"/>
    </source>
</evidence>
<dbReference type="EMBL" id="BSYO01000026">
    <property type="protein sequence ID" value="GMH23467.1"/>
    <property type="molecule type" value="Genomic_DNA"/>
</dbReference>
<dbReference type="Pfam" id="PF00010">
    <property type="entry name" value="HLH"/>
    <property type="match status" value="1"/>
</dbReference>
<evidence type="ECO:0000313" key="7">
    <source>
        <dbReference type="EMBL" id="GMH23467.1"/>
    </source>
</evidence>
<evidence type="ECO:0000256" key="4">
    <source>
        <dbReference type="ARBA" id="ARBA00023242"/>
    </source>
</evidence>
<comment type="caution">
    <text evidence="7">The sequence shown here is derived from an EMBL/GenBank/DDBJ whole genome shotgun (WGS) entry which is preliminary data.</text>
</comment>
<keyword evidence="4" id="KW-0539">Nucleus</keyword>
<dbReference type="Proteomes" id="UP001279734">
    <property type="component" value="Unassembled WGS sequence"/>
</dbReference>
<keyword evidence="2" id="KW-0805">Transcription regulation</keyword>
<keyword evidence="8" id="KW-1185">Reference proteome</keyword>
<dbReference type="Gene3D" id="4.10.280.10">
    <property type="entry name" value="Helix-loop-helix DNA-binding domain"/>
    <property type="match status" value="1"/>
</dbReference>
<dbReference type="PANTHER" id="PTHR12565:SF431">
    <property type="entry name" value="TRANSCRIPTION FACTOR BHLH137"/>
    <property type="match status" value="1"/>
</dbReference>
<evidence type="ECO:0000313" key="8">
    <source>
        <dbReference type="Proteomes" id="UP001279734"/>
    </source>
</evidence>
<evidence type="ECO:0000259" key="6">
    <source>
        <dbReference type="PROSITE" id="PS50888"/>
    </source>
</evidence>
<dbReference type="InterPro" id="IPR011598">
    <property type="entry name" value="bHLH_dom"/>
</dbReference>
<dbReference type="PANTHER" id="PTHR12565">
    <property type="entry name" value="STEROL REGULATORY ELEMENT-BINDING PROTEIN"/>
    <property type="match status" value="1"/>
</dbReference>
<dbReference type="PROSITE" id="PS50888">
    <property type="entry name" value="BHLH"/>
    <property type="match status" value="1"/>
</dbReference>
<feature type="region of interest" description="Disordered" evidence="5">
    <location>
        <begin position="95"/>
        <end position="148"/>
    </location>
</feature>
<name>A0AAD3T671_NEPGR</name>
<dbReference type="SUPFAM" id="SSF47459">
    <property type="entry name" value="HLH, helix-loop-helix DNA-binding domain"/>
    <property type="match status" value="1"/>
</dbReference>
<dbReference type="InterPro" id="IPR024097">
    <property type="entry name" value="bHLH_ZIP_TF"/>
</dbReference>
<feature type="domain" description="BHLH" evidence="6">
    <location>
        <begin position="177"/>
        <end position="227"/>
    </location>
</feature>
<feature type="compositionally biased region" description="Basic and acidic residues" evidence="5">
    <location>
        <begin position="138"/>
        <end position="148"/>
    </location>
</feature>
<evidence type="ECO:0000256" key="1">
    <source>
        <dbReference type="ARBA" id="ARBA00004123"/>
    </source>
</evidence>
<dbReference type="InterPro" id="IPR036638">
    <property type="entry name" value="HLH_DNA-bd_sf"/>
</dbReference>
<organism evidence="7 8">
    <name type="scientific">Nepenthes gracilis</name>
    <name type="common">Slender pitcher plant</name>
    <dbReference type="NCBI Taxonomy" id="150966"/>
    <lineage>
        <taxon>Eukaryota</taxon>
        <taxon>Viridiplantae</taxon>
        <taxon>Streptophyta</taxon>
        <taxon>Embryophyta</taxon>
        <taxon>Tracheophyta</taxon>
        <taxon>Spermatophyta</taxon>
        <taxon>Magnoliopsida</taxon>
        <taxon>eudicotyledons</taxon>
        <taxon>Gunneridae</taxon>
        <taxon>Pentapetalae</taxon>
        <taxon>Caryophyllales</taxon>
        <taxon>Nepenthaceae</taxon>
        <taxon>Nepenthes</taxon>
    </lineage>
</organism>
<proteinExistence type="predicted"/>
<gene>
    <name evidence="7" type="ORF">Nepgr_025310</name>
</gene>
<dbReference type="GO" id="GO:0003700">
    <property type="term" value="F:DNA-binding transcription factor activity"/>
    <property type="evidence" value="ECO:0007669"/>
    <property type="project" value="TreeGrafter"/>
</dbReference>
<comment type="subcellular location">
    <subcellularLocation>
        <location evidence="1">Nucleus</location>
    </subcellularLocation>
</comment>
<evidence type="ECO:0000256" key="3">
    <source>
        <dbReference type="ARBA" id="ARBA00023163"/>
    </source>
</evidence>
<dbReference type="FunFam" id="4.10.280.10:FF:000002">
    <property type="entry name" value="Basic helix-loop-helix transcription factor"/>
    <property type="match status" value="1"/>
</dbReference>
<evidence type="ECO:0000256" key="2">
    <source>
        <dbReference type="ARBA" id="ARBA00023015"/>
    </source>
</evidence>
<keyword evidence="3" id="KW-0804">Transcription</keyword>
<reference evidence="7" key="1">
    <citation type="submission" date="2023-05" db="EMBL/GenBank/DDBJ databases">
        <title>Nepenthes gracilis genome sequencing.</title>
        <authorList>
            <person name="Fukushima K."/>
        </authorList>
    </citation>
    <scope>NUCLEOTIDE SEQUENCE</scope>
    <source>
        <strain evidence="7">SING2019-196</strain>
    </source>
</reference>
<dbReference type="GO" id="GO:0046983">
    <property type="term" value="F:protein dimerization activity"/>
    <property type="evidence" value="ECO:0007669"/>
    <property type="project" value="InterPro"/>
</dbReference>
<dbReference type="AlphaFoldDB" id="A0AAD3T671"/>
<dbReference type="GO" id="GO:0005634">
    <property type="term" value="C:nucleus"/>
    <property type="evidence" value="ECO:0007669"/>
    <property type="project" value="UniProtKB-SubCell"/>
</dbReference>
<dbReference type="SMART" id="SM00353">
    <property type="entry name" value="HLH"/>
    <property type="match status" value="1"/>
</dbReference>